<dbReference type="UniPathway" id="UPA00705"/>
<dbReference type="PANTHER" id="PTHR10422:SF18">
    <property type="entry name" value="CYTOCHROME C OXIDASE SUBUNIT 1"/>
    <property type="match status" value="1"/>
</dbReference>
<evidence type="ECO:0000256" key="5">
    <source>
        <dbReference type="ARBA" id="ARBA00022660"/>
    </source>
</evidence>
<comment type="subcellular location">
    <subcellularLocation>
        <location evidence="9">Mitochondrion inner membrane</location>
        <topology evidence="9">Multi-pass membrane protein</topology>
    </subcellularLocation>
</comment>
<keyword evidence="9" id="KW-0813">Transport</keyword>
<dbReference type="EMBL" id="KF906792">
    <property type="protein sequence ID" value="AIU99776.1"/>
    <property type="molecule type" value="Genomic_DNA"/>
</dbReference>
<comment type="catalytic activity">
    <reaction evidence="8">
        <text>4 Fe(II)-[cytochrome c] + O2 + 8 H(+)(in) = 4 Fe(III)-[cytochrome c] + 2 H2O + 4 H(+)(out)</text>
        <dbReference type="Rhea" id="RHEA:11436"/>
        <dbReference type="Rhea" id="RHEA-COMP:10350"/>
        <dbReference type="Rhea" id="RHEA-COMP:14399"/>
        <dbReference type="ChEBI" id="CHEBI:15377"/>
        <dbReference type="ChEBI" id="CHEBI:15378"/>
        <dbReference type="ChEBI" id="CHEBI:15379"/>
        <dbReference type="ChEBI" id="CHEBI:29033"/>
        <dbReference type="ChEBI" id="CHEBI:29034"/>
        <dbReference type="EC" id="7.1.1.9"/>
    </reaction>
    <physiologicalReaction direction="left-to-right" evidence="8">
        <dbReference type="Rhea" id="RHEA:11437"/>
    </physiologicalReaction>
</comment>
<dbReference type="GO" id="GO:0020037">
    <property type="term" value="F:heme binding"/>
    <property type="evidence" value="ECO:0007669"/>
    <property type="project" value="InterPro"/>
</dbReference>
<keyword evidence="9" id="KW-0186">Copper</keyword>
<keyword evidence="9" id="KW-0479">Metal-binding</keyword>
<name>A0A0N6ZDH9_9ARAC</name>
<evidence type="ECO:0000256" key="6">
    <source>
        <dbReference type="ARBA" id="ARBA00022967"/>
    </source>
</evidence>
<accession>A0A0N6ZDH9</accession>
<comment type="pathway">
    <text evidence="2 9">Energy metabolism; oxidative phosphorylation.</text>
</comment>
<feature type="domain" description="Cytochrome oxidase subunit I profile" evidence="11">
    <location>
        <begin position="1"/>
        <end position="146"/>
    </location>
</feature>
<evidence type="ECO:0000256" key="3">
    <source>
        <dbReference type="ARBA" id="ARBA00009578"/>
    </source>
</evidence>
<feature type="transmembrane region" description="Helical" evidence="10">
    <location>
        <begin position="47"/>
        <end position="74"/>
    </location>
</feature>
<dbReference type="AlphaFoldDB" id="A0A0N6ZDH9"/>
<keyword evidence="7 9" id="KW-0249">Electron transport</keyword>
<dbReference type="EMBL" id="KF906798">
    <property type="protein sequence ID" value="AIU99782.1"/>
    <property type="molecule type" value="Genomic_DNA"/>
</dbReference>
<comment type="cofactor">
    <cofactor evidence="1">
        <name>heme</name>
        <dbReference type="ChEBI" id="CHEBI:30413"/>
    </cofactor>
</comment>
<dbReference type="GO" id="GO:0022904">
    <property type="term" value="P:respiratory electron transport chain"/>
    <property type="evidence" value="ECO:0007669"/>
    <property type="project" value="TreeGrafter"/>
</dbReference>
<dbReference type="SUPFAM" id="SSF81442">
    <property type="entry name" value="Cytochrome c oxidase subunit I-like"/>
    <property type="match status" value="1"/>
</dbReference>
<dbReference type="EC" id="7.1.1.9" evidence="9"/>
<dbReference type="GO" id="GO:0015990">
    <property type="term" value="P:electron transport coupled proton transport"/>
    <property type="evidence" value="ECO:0007669"/>
    <property type="project" value="TreeGrafter"/>
</dbReference>
<dbReference type="EMBL" id="KF906799">
    <property type="protein sequence ID" value="AIU99783.1"/>
    <property type="molecule type" value="Genomic_DNA"/>
</dbReference>
<dbReference type="InterPro" id="IPR000883">
    <property type="entry name" value="Cyt_C_Oxase_1"/>
</dbReference>
<geneLocation type="mitochondrion" evidence="12"/>
<dbReference type="PROSITE" id="PS50855">
    <property type="entry name" value="COX1"/>
    <property type="match status" value="1"/>
</dbReference>
<sequence>AMNNLKFWWWPRWLFLLFIFKTVVIVAGAGWTIWAAAAFLAAPFGNLAVFAIFFLPWAVACFIIVAINFIFIILNMRGRGTMTAKAALFAWWARIMAALLWWLLPAWAVAIIMRLTKANFNIFFFNRCVVAAAMACRPLFWFFGAA</sequence>
<keyword evidence="9 10" id="KW-0812">Transmembrane</keyword>
<comment type="similarity">
    <text evidence="3 9">Belongs to the heme-copper respiratory oxidase family.</text>
</comment>
<feature type="non-terminal residue" evidence="12">
    <location>
        <position position="1"/>
    </location>
</feature>
<evidence type="ECO:0000256" key="10">
    <source>
        <dbReference type="SAM" id="Phobius"/>
    </source>
</evidence>
<dbReference type="GO" id="GO:0005743">
    <property type="term" value="C:mitochondrial inner membrane"/>
    <property type="evidence" value="ECO:0007669"/>
    <property type="project" value="UniProtKB-SubCell"/>
</dbReference>
<keyword evidence="5 9" id="KW-0679">Respiratory chain</keyword>
<keyword evidence="9" id="KW-0999">Mitochondrion inner membrane</keyword>
<feature type="transmembrane region" description="Helical" evidence="10">
    <location>
        <begin position="124"/>
        <end position="143"/>
    </location>
</feature>
<keyword evidence="9" id="KW-0408">Iron</keyword>
<dbReference type="PANTHER" id="PTHR10422">
    <property type="entry name" value="CYTOCHROME C OXIDASE SUBUNIT 1"/>
    <property type="match status" value="1"/>
</dbReference>
<evidence type="ECO:0000256" key="4">
    <source>
        <dbReference type="ARBA" id="ARBA00015947"/>
    </source>
</evidence>
<keyword evidence="6" id="KW-1278">Translocase</keyword>
<evidence type="ECO:0000256" key="8">
    <source>
        <dbReference type="ARBA" id="ARBA00049512"/>
    </source>
</evidence>
<dbReference type="Gene3D" id="1.20.210.10">
    <property type="entry name" value="Cytochrome c oxidase-like, subunit I domain"/>
    <property type="match status" value="1"/>
</dbReference>
<dbReference type="GO" id="GO:0046872">
    <property type="term" value="F:metal ion binding"/>
    <property type="evidence" value="ECO:0007669"/>
    <property type="project" value="UniProtKB-KW"/>
</dbReference>
<feature type="non-terminal residue" evidence="12">
    <location>
        <position position="146"/>
    </location>
</feature>
<evidence type="ECO:0000259" key="11">
    <source>
        <dbReference type="PROSITE" id="PS50855"/>
    </source>
</evidence>
<comment type="function">
    <text evidence="9">Component of the cytochrome c oxidase, the last enzyme in the mitochondrial electron transport chain which drives oxidative phosphorylation. The respiratory chain contains 3 multisubunit complexes succinate dehydrogenase (complex II, CII), ubiquinol-cytochrome c oxidoreductase (cytochrome b-c1 complex, complex III, CIII) and cytochrome c oxidase (complex IV, CIV), that cooperate to transfer electrons derived from NADH and succinate to molecular oxygen, creating an electrochemical gradient over the inner membrane that drives transmembrane transport and the ATP synthase. Cytochrome c oxidase is the component of the respiratory chain that catalyzes the reduction of oxygen to water. Electrons originating from reduced cytochrome c in the intermembrane space (IMS) are transferred via the dinuclear copper A center (CU(A)) of subunit 2 and heme A of subunit 1 to the active site in subunit 1, a binuclear center (BNC) formed by heme A3 and copper B (CU(B)). The BNC reduces molecular oxygen to 2 water molecules using 4 electrons from cytochrome c in the IMS and 4 protons from the mitochondrial matrix.</text>
</comment>
<keyword evidence="9 12" id="KW-0496">Mitochondrion</keyword>
<dbReference type="InterPro" id="IPR036927">
    <property type="entry name" value="Cyt_c_oxase-like_su1_sf"/>
</dbReference>
<dbReference type="GO" id="GO:0006119">
    <property type="term" value="P:oxidative phosphorylation"/>
    <property type="evidence" value="ECO:0007669"/>
    <property type="project" value="UniProtKB-UniPathway"/>
</dbReference>
<keyword evidence="9" id="KW-0349">Heme</keyword>
<evidence type="ECO:0000313" key="12">
    <source>
        <dbReference type="EMBL" id="AIU99783.1"/>
    </source>
</evidence>
<dbReference type="PRINTS" id="PR01165">
    <property type="entry name" value="CYCOXIDASEI"/>
</dbReference>
<gene>
    <name evidence="12" type="primary">cox1</name>
</gene>
<evidence type="ECO:0000256" key="9">
    <source>
        <dbReference type="RuleBase" id="RU000369"/>
    </source>
</evidence>
<feature type="transmembrane region" description="Helical" evidence="10">
    <location>
        <begin position="12"/>
        <end position="41"/>
    </location>
</feature>
<keyword evidence="10" id="KW-1133">Transmembrane helix</keyword>
<dbReference type="EMBL" id="KF906794">
    <property type="protein sequence ID" value="AIU99778.1"/>
    <property type="molecule type" value="Genomic_DNA"/>
</dbReference>
<dbReference type="InterPro" id="IPR023616">
    <property type="entry name" value="Cyt_c_oxase-like_su1_dom"/>
</dbReference>
<evidence type="ECO:0000256" key="2">
    <source>
        <dbReference type="ARBA" id="ARBA00004673"/>
    </source>
</evidence>
<evidence type="ECO:0000256" key="1">
    <source>
        <dbReference type="ARBA" id="ARBA00001971"/>
    </source>
</evidence>
<keyword evidence="9 10" id="KW-0472">Membrane</keyword>
<evidence type="ECO:0000256" key="7">
    <source>
        <dbReference type="ARBA" id="ARBA00022982"/>
    </source>
</evidence>
<protein>
    <recommendedName>
        <fullName evidence="4 9">Cytochrome c oxidase subunit 1</fullName>
        <ecNumber evidence="9">7.1.1.9</ecNumber>
    </recommendedName>
</protein>
<feature type="transmembrane region" description="Helical" evidence="10">
    <location>
        <begin position="86"/>
        <end position="104"/>
    </location>
</feature>
<proteinExistence type="inferred from homology"/>
<organism evidence="12">
    <name type="scientific">Oedothorax gibbosus</name>
    <dbReference type="NCBI Taxonomy" id="931172"/>
    <lineage>
        <taxon>Eukaryota</taxon>
        <taxon>Metazoa</taxon>
        <taxon>Ecdysozoa</taxon>
        <taxon>Arthropoda</taxon>
        <taxon>Chelicerata</taxon>
        <taxon>Arachnida</taxon>
        <taxon>Araneae</taxon>
        <taxon>Araneomorphae</taxon>
        <taxon>Entelegynae</taxon>
        <taxon>Araneoidea</taxon>
        <taxon>Linyphiidae</taxon>
        <taxon>Erigoninae</taxon>
        <taxon>Oedothorax</taxon>
    </lineage>
</organism>
<reference evidence="12" key="1">
    <citation type="submission" date="2013-11" db="EMBL/GenBank/DDBJ databases">
        <title>Mitochondrial marker efficacy in the spider genus Oedothorax (Araneae, Linyphiidae, Erigoninae).</title>
        <authorList>
            <person name="Lopardo L."/>
            <person name="Uhl G."/>
        </authorList>
    </citation>
    <scope>NUCLEOTIDE SEQUENCE</scope>
</reference>
<dbReference type="GO" id="GO:0004129">
    <property type="term" value="F:cytochrome-c oxidase activity"/>
    <property type="evidence" value="ECO:0007669"/>
    <property type="project" value="UniProtKB-EC"/>
</dbReference>